<evidence type="ECO:0000256" key="1">
    <source>
        <dbReference type="ARBA" id="ARBA00023015"/>
    </source>
</evidence>
<sequence length="343" mass="39359">MDRQKTNKRNFDQLVSVASAIELVNECKRFCSASDKKVCECKEIASYAIDSYIPESTIIDIWKRLDRFHPEHNIGLVLGKTINPRAKGVLTSWASQARNLGESLSIFINNIELMNSSEHWGIKVEGQLCYLTFTLDQTKMYPVKAIERSMCSLLCWARMLTANSFPLEQATFSFEKPSYVDEYEAIFGGSLTFGSRFNQLIFKVEFLDLIIESGNDLLKSIMEEKALVAMEKQRNQTPFQSRVRVILENGLDSAIEIPSVDQVAKEMHISRQTLFRRLLAEKTNYTKVLNEVRKQRASQLISSSKYSITETSYLLGFKDSSSFYKAFRRWYGISPKEYATKTL</sequence>
<evidence type="ECO:0000256" key="2">
    <source>
        <dbReference type="ARBA" id="ARBA00023125"/>
    </source>
</evidence>
<keyword evidence="1" id="KW-0805">Transcription regulation</keyword>
<dbReference type="EMBL" id="RSEJ01000012">
    <property type="protein sequence ID" value="NBI53513.1"/>
    <property type="molecule type" value="Genomic_DNA"/>
</dbReference>
<dbReference type="InterPro" id="IPR018060">
    <property type="entry name" value="HTH_AraC"/>
</dbReference>
<protein>
    <submittedName>
        <fullName evidence="5">AraC family transcriptional regulator</fullName>
    </submittedName>
</protein>
<dbReference type="InterPro" id="IPR009057">
    <property type="entry name" value="Homeodomain-like_sf"/>
</dbReference>
<dbReference type="PANTHER" id="PTHR47894:SF1">
    <property type="entry name" value="HTH-TYPE TRANSCRIPTIONAL REGULATOR VQSM"/>
    <property type="match status" value="1"/>
</dbReference>
<keyword evidence="3" id="KW-0804">Transcription</keyword>
<gene>
    <name evidence="5" type="ORF">EIZ48_13095</name>
</gene>
<comment type="caution">
    <text evidence="5">The sequence shown here is derived from an EMBL/GenBank/DDBJ whole genome shotgun (WGS) entry which is preliminary data.</text>
</comment>
<evidence type="ECO:0000256" key="3">
    <source>
        <dbReference type="ARBA" id="ARBA00023163"/>
    </source>
</evidence>
<dbReference type="Pfam" id="PF12833">
    <property type="entry name" value="HTH_18"/>
    <property type="match status" value="1"/>
</dbReference>
<name>A0ABW9YIC5_9GAMM</name>
<feature type="domain" description="HTH araC/xylS-type" evidence="4">
    <location>
        <begin position="241"/>
        <end position="341"/>
    </location>
</feature>
<dbReference type="Pfam" id="PF12625">
    <property type="entry name" value="Arabinose_bd"/>
    <property type="match status" value="1"/>
</dbReference>
<evidence type="ECO:0000313" key="5">
    <source>
        <dbReference type="EMBL" id="NBI53513.1"/>
    </source>
</evidence>
<dbReference type="RefSeq" id="WP_160652063.1">
    <property type="nucleotide sequence ID" value="NZ_RSEJ01000012.1"/>
</dbReference>
<evidence type="ECO:0000313" key="6">
    <source>
        <dbReference type="Proteomes" id="UP000738517"/>
    </source>
</evidence>
<dbReference type="PANTHER" id="PTHR47894">
    <property type="entry name" value="HTH-TYPE TRANSCRIPTIONAL REGULATOR GADX"/>
    <property type="match status" value="1"/>
</dbReference>
<dbReference type="InterPro" id="IPR032687">
    <property type="entry name" value="AraC-type_N"/>
</dbReference>
<accession>A0ABW9YIC5</accession>
<organism evidence="5 6">
    <name type="scientific">Photobacterium alginatilyticum</name>
    <dbReference type="NCBI Taxonomy" id="1775171"/>
    <lineage>
        <taxon>Bacteria</taxon>
        <taxon>Pseudomonadati</taxon>
        <taxon>Pseudomonadota</taxon>
        <taxon>Gammaproteobacteria</taxon>
        <taxon>Vibrionales</taxon>
        <taxon>Vibrionaceae</taxon>
        <taxon>Photobacterium</taxon>
    </lineage>
</organism>
<evidence type="ECO:0000259" key="4">
    <source>
        <dbReference type="PROSITE" id="PS01124"/>
    </source>
</evidence>
<dbReference type="SMART" id="SM00342">
    <property type="entry name" value="HTH_ARAC"/>
    <property type="match status" value="1"/>
</dbReference>
<dbReference type="InterPro" id="IPR020449">
    <property type="entry name" value="Tscrpt_reg_AraC-type_HTH"/>
</dbReference>
<dbReference type="Proteomes" id="UP000738517">
    <property type="component" value="Unassembled WGS sequence"/>
</dbReference>
<proteinExistence type="predicted"/>
<dbReference type="PROSITE" id="PS01124">
    <property type="entry name" value="HTH_ARAC_FAMILY_2"/>
    <property type="match status" value="1"/>
</dbReference>
<keyword evidence="2" id="KW-0238">DNA-binding</keyword>
<dbReference type="Gene3D" id="1.10.10.60">
    <property type="entry name" value="Homeodomain-like"/>
    <property type="match status" value="1"/>
</dbReference>
<dbReference type="SUPFAM" id="SSF46689">
    <property type="entry name" value="Homeodomain-like"/>
    <property type="match status" value="1"/>
</dbReference>
<reference evidence="5 6" key="1">
    <citation type="journal article" date="2017" name="Int. J. Syst. Evol. Microbiol.">
        <title>Photobacterium alginatilyticum sp. nov., a marine bacterium isolated from bottom seawater.</title>
        <authorList>
            <person name="Wang X."/>
            <person name="Wang Y."/>
            <person name="Yang X."/>
            <person name="Sun H."/>
            <person name="Li B."/>
            <person name="Zhang X.H."/>
        </authorList>
    </citation>
    <scope>NUCLEOTIDE SEQUENCE [LARGE SCALE GENOMIC DNA]</scope>
    <source>
        <strain evidence="5 6">P03D4</strain>
    </source>
</reference>
<dbReference type="PRINTS" id="PR00032">
    <property type="entry name" value="HTHARAC"/>
</dbReference>
<keyword evidence="6" id="KW-1185">Reference proteome</keyword>